<proteinExistence type="predicted"/>
<sequence length="87" mass="9141">MSLESPDQTANGALLTGRAQESVAEETDPSDTKLRTSSRSSSTSDLHPVAIRGSLGSKDTHAVQALNTLLTSTNGSFESSDILLELH</sequence>
<evidence type="ECO:0000313" key="4">
    <source>
        <dbReference type="WBParaSite" id="GPUH_0000275201-mRNA-1"/>
    </source>
</evidence>
<protein>
    <submittedName>
        <fullName evidence="4">E3 ubiquitin-protein ligase MARCH7</fullName>
    </submittedName>
</protein>
<feature type="compositionally biased region" description="Low complexity" evidence="1">
    <location>
        <begin position="35"/>
        <end position="44"/>
    </location>
</feature>
<name>A0A183D206_9BILA</name>
<accession>A0A183D206</accession>
<reference evidence="4" key="1">
    <citation type="submission" date="2016-06" db="UniProtKB">
        <authorList>
            <consortium name="WormBaseParasite"/>
        </authorList>
    </citation>
    <scope>IDENTIFICATION</scope>
</reference>
<evidence type="ECO:0000256" key="1">
    <source>
        <dbReference type="SAM" id="MobiDB-lite"/>
    </source>
</evidence>
<gene>
    <name evidence="2" type="ORF">GPUH_LOCUS2746</name>
</gene>
<evidence type="ECO:0000313" key="3">
    <source>
        <dbReference type="Proteomes" id="UP000271098"/>
    </source>
</evidence>
<dbReference type="WBParaSite" id="GPUH_0000275201-mRNA-1">
    <property type="protein sequence ID" value="GPUH_0000275201-mRNA-1"/>
    <property type="gene ID" value="GPUH_0000275201"/>
</dbReference>
<dbReference type="EMBL" id="UYRT01004320">
    <property type="protein sequence ID" value="VDK36186.1"/>
    <property type="molecule type" value="Genomic_DNA"/>
</dbReference>
<feature type="compositionally biased region" description="Polar residues" evidence="1">
    <location>
        <begin position="1"/>
        <end position="11"/>
    </location>
</feature>
<reference evidence="2 3" key="2">
    <citation type="submission" date="2018-11" db="EMBL/GenBank/DDBJ databases">
        <authorList>
            <consortium name="Pathogen Informatics"/>
        </authorList>
    </citation>
    <scope>NUCLEOTIDE SEQUENCE [LARGE SCALE GENOMIC DNA]</scope>
</reference>
<feature type="region of interest" description="Disordered" evidence="1">
    <location>
        <begin position="1"/>
        <end position="53"/>
    </location>
</feature>
<evidence type="ECO:0000313" key="2">
    <source>
        <dbReference type="EMBL" id="VDK36186.1"/>
    </source>
</evidence>
<keyword evidence="3" id="KW-1185">Reference proteome</keyword>
<dbReference type="Proteomes" id="UP000271098">
    <property type="component" value="Unassembled WGS sequence"/>
</dbReference>
<dbReference type="AlphaFoldDB" id="A0A183D206"/>
<organism evidence="4">
    <name type="scientific">Gongylonema pulchrum</name>
    <dbReference type="NCBI Taxonomy" id="637853"/>
    <lineage>
        <taxon>Eukaryota</taxon>
        <taxon>Metazoa</taxon>
        <taxon>Ecdysozoa</taxon>
        <taxon>Nematoda</taxon>
        <taxon>Chromadorea</taxon>
        <taxon>Rhabditida</taxon>
        <taxon>Spirurina</taxon>
        <taxon>Spiruromorpha</taxon>
        <taxon>Spiruroidea</taxon>
        <taxon>Gongylonematidae</taxon>
        <taxon>Gongylonema</taxon>
    </lineage>
</organism>